<name>A0AAP0JBD8_9MAGN</name>
<gene>
    <name evidence="1" type="ORF">Sjap_010418</name>
</gene>
<dbReference type="Proteomes" id="UP001417504">
    <property type="component" value="Unassembled WGS sequence"/>
</dbReference>
<evidence type="ECO:0000313" key="2">
    <source>
        <dbReference type="Proteomes" id="UP001417504"/>
    </source>
</evidence>
<dbReference type="EMBL" id="JBBNAE010000004">
    <property type="protein sequence ID" value="KAK9129931.1"/>
    <property type="molecule type" value="Genomic_DNA"/>
</dbReference>
<proteinExistence type="predicted"/>
<comment type="caution">
    <text evidence="1">The sequence shown here is derived from an EMBL/GenBank/DDBJ whole genome shotgun (WGS) entry which is preliminary data.</text>
</comment>
<sequence length="65" mass="7293">MIENAFGPNFKALPYLTQFESCPLQGDQGRSWSDFNVVNPSWCDLSTIGVPYFGVLHCLQVPYPP</sequence>
<dbReference type="AlphaFoldDB" id="A0AAP0JBD8"/>
<evidence type="ECO:0000313" key="1">
    <source>
        <dbReference type="EMBL" id="KAK9129931.1"/>
    </source>
</evidence>
<reference evidence="1 2" key="1">
    <citation type="submission" date="2024-01" db="EMBL/GenBank/DDBJ databases">
        <title>Genome assemblies of Stephania.</title>
        <authorList>
            <person name="Yang L."/>
        </authorList>
    </citation>
    <scope>NUCLEOTIDE SEQUENCE [LARGE SCALE GENOMIC DNA]</scope>
    <source>
        <strain evidence="1">QJT</strain>
        <tissue evidence="1">Leaf</tissue>
    </source>
</reference>
<keyword evidence="2" id="KW-1185">Reference proteome</keyword>
<protein>
    <submittedName>
        <fullName evidence="1">Uncharacterized protein</fullName>
    </submittedName>
</protein>
<organism evidence="1 2">
    <name type="scientific">Stephania japonica</name>
    <dbReference type="NCBI Taxonomy" id="461633"/>
    <lineage>
        <taxon>Eukaryota</taxon>
        <taxon>Viridiplantae</taxon>
        <taxon>Streptophyta</taxon>
        <taxon>Embryophyta</taxon>
        <taxon>Tracheophyta</taxon>
        <taxon>Spermatophyta</taxon>
        <taxon>Magnoliopsida</taxon>
        <taxon>Ranunculales</taxon>
        <taxon>Menispermaceae</taxon>
        <taxon>Menispermoideae</taxon>
        <taxon>Cissampelideae</taxon>
        <taxon>Stephania</taxon>
    </lineage>
</organism>
<accession>A0AAP0JBD8</accession>